<evidence type="ECO:0000313" key="1">
    <source>
        <dbReference type="EMBL" id="CDO58087.1"/>
    </source>
</evidence>
<reference evidence="2" key="2">
    <citation type="journal article" date="2020" name="Front. Microbiol.">
        <title>Phenotypic and Genetic Characterization of the Cheese Ripening Yeast Geotrichum candidum.</title>
        <authorList>
            <person name="Perkins V."/>
            <person name="Vignola S."/>
            <person name="Lessard M.H."/>
            <person name="Plante P.L."/>
            <person name="Corbeil J."/>
            <person name="Dugat-Bony E."/>
            <person name="Frenette M."/>
            <person name="Labrie S."/>
        </authorList>
    </citation>
    <scope>NUCLEOTIDE SEQUENCE</scope>
    <source>
        <strain evidence="2">LMA-70</strain>
    </source>
</reference>
<gene>
    <name evidence="1" type="ORF">BN980_GECA32s02705g</name>
    <name evidence="2" type="ORF">DV451_003173</name>
</gene>
<protein>
    <submittedName>
        <fullName evidence="1">Uncharacterized protein</fullName>
    </submittedName>
</protein>
<evidence type="ECO:0000313" key="2">
    <source>
        <dbReference type="EMBL" id="KAF5098919.1"/>
    </source>
</evidence>
<dbReference type="Proteomes" id="UP000750522">
    <property type="component" value="Unassembled WGS sequence"/>
</dbReference>
<name>A0A0J9XLG2_GEOCN</name>
<evidence type="ECO:0000313" key="3">
    <source>
        <dbReference type="Proteomes" id="UP000242525"/>
    </source>
</evidence>
<organism evidence="1 3">
    <name type="scientific">Geotrichum candidum</name>
    <name type="common">Oospora lactis</name>
    <name type="synonym">Dipodascus geotrichum</name>
    <dbReference type="NCBI Taxonomy" id="1173061"/>
    <lineage>
        <taxon>Eukaryota</taxon>
        <taxon>Fungi</taxon>
        <taxon>Dikarya</taxon>
        <taxon>Ascomycota</taxon>
        <taxon>Saccharomycotina</taxon>
        <taxon>Dipodascomycetes</taxon>
        <taxon>Dipodascales</taxon>
        <taxon>Dipodascaceae</taxon>
        <taxon>Geotrichum</taxon>
    </lineage>
</organism>
<proteinExistence type="predicted"/>
<dbReference type="EMBL" id="QQZK01000066">
    <property type="protein sequence ID" value="KAF5098919.1"/>
    <property type="molecule type" value="Genomic_DNA"/>
</dbReference>
<accession>A0A0J9XLG2</accession>
<sequence>MNDPEFRIKLSQAVDSHRELDWIFSNYSYNSNVPLNETPIINFRNYRYKIVEIFVMTYKQEKAVLDVEIATPDVLIILGTYAEYKLLDRLVRINEAVIHQNHSWSKILALAHGDVRLLVNLAFVVMHLFAGDIVALSDNEIVYCYILAAAVISSIDKPCRARLDKDIQKRGVRRPQVSITDRAAHTSSFGRSNTKIPKDSSKAEAAYVKAFEDILMDPEHRPANDENRKVQASNLDVFIAMAKRLSIRQACLQSLSDMGKDLPQLGRLLHLGRTSDAEPKQLLYYIGQDACALPANTLGDHRYKKTEVRRQKML</sequence>
<comment type="caution">
    <text evidence="1">The sequence shown here is derived from an EMBL/GenBank/DDBJ whole genome shotgun (WGS) entry which is preliminary data.</text>
</comment>
<dbReference type="Proteomes" id="UP000242525">
    <property type="component" value="Unassembled WGS sequence"/>
</dbReference>
<dbReference type="AlphaFoldDB" id="A0A0J9XLG2"/>
<dbReference type="EMBL" id="CCBN010000028">
    <property type="protein sequence ID" value="CDO58087.1"/>
    <property type="molecule type" value="Genomic_DNA"/>
</dbReference>
<dbReference type="OrthoDB" id="4079352at2759"/>
<keyword evidence="3" id="KW-1185">Reference proteome</keyword>
<reference evidence="1 3" key="1">
    <citation type="submission" date="2014-03" db="EMBL/GenBank/DDBJ databases">
        <authorList>
            <person name="Casaregola S."/>
        </authorList>
    </citation>
    <scope>NUCLEOTIDE SEQUENCE [LARGE SCALE GENOMIC DNA]</scope>
    <source>
        <strain evidence="1 3">CLIB 918</strain>
    </source>
</reference>
<reference evidence="2" key="3">
    <citation type="submission" date="2020-01" db="EMBL/GenBank/DDBJ databases">
        <authorList>
            <person name="Perkins V."/>
            <person name="Lessard M.-H."/>
            <person name="Dugat-Bony E."/>
            <person name="Frenette M."/>
            <person name="Labrie S."/>
        </authorList>
    </citation>
    <scope>NUCLEOTIDE SEQUENCE</scope>
    <source>
        <strain evidence="2">LMA-70</strain>
    </source>
</reference>